<dbReference type="SUPFAM" id="SSF51658">
    <property type="entry name" value="Xylose isomerase-like"/>
    <property type="match status" value="1"/>
</dbReference>
<comment type="caution">
    <text evidence="1">The sequence shown here is derived from an EMBL/GenBank/DDBJ whole genome shotgun (WGS) entry which is preliminary data.</text>
</comment>
<protein>
    <submittedName>
        <fullName evidence="1">Uncharacterized protein</fullName>
    </submittedName>
</protein>
<dbReference type="SUPFAM" id="SSF53756">
    <property type="entry name" value="UDP-Glycosyltransferase/glycogen phosphorylase"/>
    <property type="match status" value="1"/>
</dbReference>
<keyword evidence="2" id="KW-1185">Reference proteome</keyword>
<gene>
    <name evidence="1" type="ORF">FHR32_006106</name>
</gene>
<accession>A0A7W7WCX3</accession>
<dbReference type="EMBL" id="JACHJU010000002">
    <property type="protein sequence ID" value="MBB4941729.1"/>
    <property type="molecule type" value="Genomic_DNA"/>
</dbReference>
<evidence type="ECO:0000313" key="2">
    <source>
        <dbReference type="Proteomes" id="UP000534286"/>
    </source>
</evidence>
<dbReference type="Gene3D" id="3.20.20.150">
    <property type="entry name" value="Divalent-metal-dependent TIM barrel enzymes"/>
    <property type="match status" value="1"/>
</dbReference>
<proteinExistence type="predicted"/>
<reference evidence="1 2" key="1">
    <citation type="submission" date="2020-08" db="EMBL/GenBank/DDBJ databases">
        <title>Sequencing the genomes of 1000 actinobacteria strains.</title>
        <authorList>
            <person name="Klenk H.-P."/>
        </authorList>
    </citation>
    <scope>NUCLEOTIDE SEQUENCE [LARGE SCALE GENOMIC DNA]</scope>
    <source>
        <strain evidence="1 2">DSM 43023</strain>
    </source>
</reference>
<dbReference type="Proteomes" id="UP000534286">
    <property type="component" value="Unassembled WGS sequence"/>
</dbReference>
<dbReference type="AlphaFoldDB" id="A0A7W7WCX3"/>
<sequence length="500" mass="52432">MGVVVITPIGLYSISVRGLEVPGLLGWAASYGVPFVHLRGGPRGVDLAAQSTKVVWQWRKAAVDTGVPITGVTADADLADLLTDDVSARARAAQKVVRLAESAALLGAEWVRLLARTPLTGREPAGAARLPVLANSAVPLLVELHHPGWMEPDAFVPLVELVDACPAVWLLADTAQLAAAIPAGSRAPAWLGCVLDQAKAVHLSDTGAGLDTAGHALVASPAAARIDAGQRLEVALEWTGADRSPSACLARPTQPGVINVHRLKRLYRGPDGERTLTAAKNLVERLAGLRDGGWRIVWTVHNLLPIDGGPPSSADWHAALGVLGVADTVLTHTCSDAVYLSRLTKAPVIVAGWSGLSAPTTFGPEPEAVGDLTGWLRAAPYTVLVVGNLTAYKDLPAVVGAFTGHTRHARLLVAGPCRDETLAAELEAAAQPGGGRARVYPHRIPPEHVYGLYRAADAALCPYRVDGPWEFFTQVLYPGSVGTALAFGPPGHRPGPARHR</sequence>
<evidence type="ECO:0000313" key="1">
    <source>
        <dbReference type="EMBL" id="MBB4941729.1"/>
    </source>
</evidence>
<dbReference type="RefSeq" id="WP_184757734.1">
    <property type="nucleotide sequence ID" value="NZ_BAABEK010000064.1"/>
</dbReference>
<name>A0A7W7WCX3_9ACTN</name>
<dbReference type="Gene3D" id="3.40.50.2000">
    <property type="entry name" value="Glycogen Phosphorylase B"/>
    <property type="match status" value="1"/>
</dbReference>
<organism evidence="1 2">
    <name type="scientific">Streptosporangium album</name>
    <dbReference type="NCBI Taxonomy" id="47479"/>
    <lineage>
        <taxon>Bacteria</taxon>
        <taxon>Bacillati</taxon>
        <taxon>Actinomycetota</taxon>
        <taxon>Actinomycetes</taxon>
        <taxon>Streptosporangiales</taxon>
        <taxon>Streptosporangiaceae</taxon>
        <taxon>Streptosporangium</taxon>
    </lineage>
</organism>
<dbReference type="InterPro" id="IPR036237">
    <property type="entry name" value="Xyl_isomerase-like_sf"/>
</dbReference>